<protein>
    <submittedName>
        <fullName evidence="3">Universal stress protein</fullName>
    </submittedName>
</protein>
<dbReference type="Pfam" id="PF00582">
    <property type="entry name" value="Usp"/>
    <property type="match status" value="1"/>
</dbReference>
<dbReference type="PANTHER" id="PTHR46268">
    <property type="entry name" value="STRESS RESPONSE PROTEIN NHAX"/>
    <property type="match status" value="1"/>
</dbReference>
<name>A0ABU9IPP4_9FLAO</name>
<feature type="domain" description="UspA" evidence="2">
    <location>
        <begin position="6"/>
        <end position="141"/>
    </location>
</feature>
<keyword evidence="4" id="KW-1185">Reference proteome</keyword>
<dbReference type="SUPFAM" id="SSF52402">
    <property type="entry name" value="Adenine nucleotide alpha hydrolases-like"/>
    <property type="match status" value="2"/>
</dbReference>
<sequence>MNLPLTIIAATNFTPIANNAVSYAAGLAKSAGAKLIIFNSFTLTVHSSNAQISGEALQKQIDTAASRLDAFGKSLAGLYNIEVSSFCSYSFLEEQLAGLINNYKPELVVMGMAERSFEQELIGNSTTAVIKKLNIPVLAVPLNAHFHKAKKILYACDSISLSSIKRFSWLRQVVSTLGAEIEFFSVDEKLHDIKQEQAVESALLSSVIEEEFSKVKYIYKTVRSNAVISEIEKEIKHYGAELLVMVPQKYGFWDSLVHKSKTAVMAAGLDIPLLSFPNYNQ</sequence>
<comment type="caution">
    <text evidence="3">The sequence shown here is derived from an EMBL/GenBank/DDBJ whole genome shotgun (WGS) entry which is preliminary data.</text>
</comment>
<proteinExistence type="inferred from homology"/>
<reference evidence="3 4" key="1">
    <citation type="submission" date="2024-04" db="EMBL/GenBank/DDBJ databases">
        <title>Flavobacterium sp. DGU38 16S ribosomal RNA gene Genome sequencing and assembly.</title>
        <authorList>
            <person name="Park S."/>
        </authorList>
    </citation>
    <scope>NUCLEOTIDE SEQUENCE [LARGE SCALE GENOMIC DNA]</scope>
    <source>
        <strain evidence="3 4">DGU38</strain>
    </source>
</reference>
<dbReference type="Proteomes" id="UP001485226">
    <property type="component" value="Unassembled WGS sequence"/>
</dbReference>
<organism evidence="3 4">
    <name type="scientific">Flavobacterium calami</name>
    <dbReference type="NCBI Taxonomy" id="3139144"/>
    <lineage>
        <taxon>Bacteria</taxon>
        <taxon>Pseudomonadati</taxon>
        <taxon>Bacteroidota</taxon>
        <taxon>Flavobacteriia</taxon>
        <taxon>Flavobacteriales</taxon>
        <taxon>Flavobacteriaceae</taxon>
        <taxon>Flavobacterium</taxon>
    </lineage>
</organism>
<gene>
    <name evidence="3" type="ORF">AAEO57_10020</name>
</gene>
<evidence type="ECO:0000313" key="3">
    <source>
        <dbReference type="EMBL" id="MEL1254112.1"/>
    </source>
</evidence>
<dbReference type="InterPro" id="IPR006016">
    <property type="entry name" value="UspA"/>
</dbReference>
<evidence type="ECO:0000259" key="2">
    <source>
        <dbReference type="Pfam" id="PF00582"/>
    </source>
</evidence>
<dbReference type="PANTHER" id="PTHR46268:SF6">
    <property type="entry name" value="UNIVERSAL STRESS PROTEIN UP12"/>
    <property type="match status" value="1"/>
</dbReference>
<evidence type="ECO:0000313" key="4">
    <source>
        <dbReference type="Proteomes" id="UP001485226"/>
    </source>
</evidence>
<comment type="similarity">
    <text evidence="1">Belongs to the universal stress protein A family.</text>
</comment>
<accession>A0ABU9IPP4</accession>
<dbReference type="CDD" id="cd00293">
    <property type="entry name" value="USP-like"/>
    <property type="match status" value="1"/>
</dbReference>
<dbReference type="RefSeq" id="WP_341692133.1">
    <property type="nucleotide sequence ID" value="NZ_JBBYHS010000009.1"/>
</dbReference>
<dbReference type="Gene3D" id="3.40.50.12370">
    <property type="match status" value="1"/>
</dbReference>
<dbReference type="EMBL" id="JBBYHS010000009">
    <property type="protein sequence ID" value="MEL1254112.1"/>
    <property type="molecule type" value="Genomic_DNA"/>
</dbReference>
<evidence type="ECO:0000256" key="1">
    <source>
        <dbReference type="ARBA" id="ARBA00008791"/>
    </source>
</evidence>